<dbReference type="AlphaFoldDB" id="A0A2A5AE30"/>
<feature type="transmembrane region" description="Helical" evidence="6">
    <location>
        <begin position="140"/>
        <end position="168"/>
    </location>
</feature>
<evidence type="ECO:0000256" key="6">
    <source>
        <dbReference type="SAM" id="Phobius"/>
    </source>
</evidence>
<sequence>MTEALISLLITTILLLGSPGPATLALAATGATVGFRRGTPFLFGILLGLLVAITGAAVGLASLFTNYSELRVIAQVLGGLYIVYIALKIATSPIIDIGNAQASTVPRFRDGFILNLLNVKAYAVFLAVFSQFLLPFDQTILAYVSTGFVCIVVATTVDIIWLWFGSVIAPFFTRPREARILRIVFAVLMVSAVAFVFML</sequence>
<name>A0A2A5AE30_9GAMM</name>
<dbReference type="Proteomes" id="UP000218327">
    <property type="component" value="Unassembled WGS sequence"/>
</dbReference>
<evidence type="ECO:0000256" key="5">
    <source>
        <dbReference type="ARBA" id="ARBA00023136"/>
    </source>
</evidence>
<dbReference type="PANTHER" id="PTHR30086:SF20">
    <property type="entry name" value="ARGININE EXPORTER PROTEIN ARGO-RELATED"/>
    <property type="match status" value="1"/>
</dbReference>
<dbReference type="GO" id="GO:0033228">
    <property type="term" value="P:cysteine export across plasma membrane"/>
    <property type="evidence" value="ECO:0007669"/>
    <property type="project" value="TreeGrafter"/>
</dbReference>
<keyword evidence="5 6" id="KW-0472">Membrane</keyword>
<reference evidence="8" key="1">
    <citation type="submission" date="2017-08" db="EMBL/GenBank/DDBJ databases">
        <title>A dynamic microbial community with high functional redundancy inhabits the cold, oxic subseafloor aquifer.</title>
        <authorList>
            <person name="Tully B.J."/>
            <person name="Wheat C.G."/>
            <person name="Glazer B.T."/>
            <person name="Huber J.A."/>
        </authorList>
    </citation>
    <scope>NUCLEOTIDE SEQUENCE [LARGE SCALE GENOMIC DNA]</scope>
</reference>
<proteinExistence type="predicted"/>
<comment type="subcellular location">
    <subcellularLocation>
        <location evidence="1">Cell membrane</location>
        <topology evidence="1">Multi-pass membrane protein</topology>
    </subcellularLocation>
</comment>
<keyword evidence="4 6" id="KW-1133">Transmembrane helix</keyword>
<evidence type="ECO:0000256" key="2">
    <source>
        <dbReference type="ARBA" id="ARBA00022475"/>
    </source>
</evidence>
<keyword evidence="2" id="KW-1003">Cell membrane</keyword>
<gene>
    <name evidence="7" type="ORF">COA96_17670</name>
</gene>
<feature type="transmembrane region" description="Helical" evidence="6">
    <location>
        <begin position="43"/>
        <end position="64"/>
    </location>
</feature>
<dbReference type="EMBL" id="NVVJ01000106">
    <property type="protein sequence ID" value="PCJ17544.1"/>
    <property type="molecule type" value="Genomic_DNA"/>
</dbReference>
<feature type="transmembrane region" description="Helical" evidence="6">
    <location>
        <begin position="112"/>
        <end position="134"/>
    </location>
</feature>
<keyword evidence="3 6" id="KW-0812">Transmembrane</keyword>
<evidence type="ECO:0000256" key="1">
    <source>
        <dbReference type="ARBA" id="ARBA00004651"/>
    </source>
</evidence>
<feature type="transmembrane region" description="Helical" evidence="6">
    <location>
        <begin position="180"/>
        <end position="198"/>
    </location>
</feature>
<dbReference type="GO" id="GO:0015171">
    <property type="term" value="F:amino acid transmembrane transporter activity"/>
    <property type="evidence" value="ECO:0007669"/>
    <property type="project" value="TreeGrafter"/>
</dbReference>
<evidence type="ECO:0000313" key="7">
    <source>
        <dbReference type="EMBL" id="PCJ17544.1"/>
    </source>
</evidence>
<dbReference type="GO" id="GO:0005886">
    <property type="term" value="C:plasma membrane"/>
    <property type="evidence" value="ECO:0007669"/>
    <property type="project" value="UniProtKB-SubCell"/>
</dbReference>
<dbReference type="InterPro" id="IPR001123">
    <property type="entry name" value="LeuE-type"/>
</dbReference>
<dbReference type="Pfam" id="PF01810">
    <property type="entry name" value="LysE"/>
    <property type="match status" value="1"/>
</dbReference>
<accession>A0A2A5AE30</accession>
<dbReference type="PANTHER" id="PTHR30086">
    <property type="entry name" value="ARGININE EXPORTER PROTEIN ARGO"/>
    <property type="match status" value="1"/>
</dbReference>
<evidence type="ECO:0000256" key="4">
    <source>
        <dbReference type="ARBA" id="ARBA00022989"/>
    </source>
</evidence>
<evidence type="ECO:0000313" key="8">
    <source>
        <dbReference type="Proteomes" id="UP000218327"/>
    </source>
</evidence>
<organism evidence="7 8">
    <name type="scientific">SAR86 cluster bacterium</name>
    <dbReference type="NCBI Taxonomy" id="2030880"/>
    <lineage>
        <taxon>Bacteria</taxon>
        <taxon>Pseudomonadati</taxon>
        <taxon>Pseudomonadota</taxon>
        <taxon>Gammaproteobacteria</taxon>
        <taxon>SAR86 cluster</taxon>
    </lineage>
</organism>
<comment type="caution">
    <text evidence="7">The sequence shown here is derived from an EMBL/GenBank/DDBJ whole genome shotgun (WGS) entry which is preliminary data.</text>
</comment>
<evidence type="ECO:0000256" key="3">
    <source>
        <dbReference type="ARBA" id="ARBA00022692"/>
    </source>
</evidence>
<protein>
    <submittedName>
        <fullName evidence="7">Lysine transporter LysE</fullName>
    </submittedName>
</protein>